<evidence type="ECO:0000256" key="3">
    <source>
        <dbReference type="ARBA" id="ARBA00023186"/>
    </source>
</evidence>
<comment type="similarity">
    <text evidence="4">Belongs to the SIMIBI class G3E GTPase family. ZNG1 subfamily.</text>
</comment>
<dbReference type="InterPro" id="IPR027417">
    <property type="entry name" value="P-loop_NTPase"/>
</dbReference>
<dbReference type="InterPro" id="IPR011629">
    <property type="entry name" value="CobW-like_C"/>
</dbReference>
<comment type="catalytic activity">
    <reaction evidence="6">
        <text>GTP + H2O = GDP + phosphate + H(+)</text>
        <dbReference type="Rhea" id="RHEA:19669"/>
        <dbReference type="ChEBI" id="CHEBI:15377"/>
        <dbReference type="ChEBI" id="CHEBI:15378"/>
        <dbReference type="ChEBI" id="CHEBI:37565"/>
        <dbReference type="ChEBI" id="CHEBI:43474"/>
        <dbReference type="ChEBI" id="CHEBI:58189"/>
    </reaction>
    <physiologicalReaction direction="left-to-right" evidence="6">
        <dbReference type="Rhea" id="RHEA:19670"/>
    </physiologicalReaction>
</comment>
<dbReference type="Proteomes" id="UP000256838">
    <property type="component" value="Unassembled WGS sequence"/>
</dbReference>
<dbReference type="Gene3D" id="3.30.1220.10">
    <property type="entry name" value="CobW-like, C-terminal domain"/>
    <property type="match status" value="1"/>
</dbReference>
<dbReference type="InterPro" id="IPR051316">
    <property type="entry name" value="Zinc-reg_GTPase_activator"/>
</dbReference>
<dbReference type="RefSeq" id="WP_115533658.1">
    <property type="nucleotide sequence ID" value="NZ_QRGA01000006.1"/>
</dbReference>
<dbReference type="SMART" id="SM00833">
    <property type="entry name" value="CobW_C"/>
    <property type="match status" value="1"/>
</dbReference>
<evidence type="ECO:0000259" key="7">
    <source>
        <dbReference type="SMART" id="SM00833"/>
    </source>
</evidence>
<evidence type="ECO:0000256" key="4">
    <source>
        <dbReference type="ARBA" id="ARBA00034320"/>
    </source>
</evidence>
<dbReference type="InterPro" id="IPR003495">
    <property type="entry name" value="CobW/HypB/UreG_nucleotide-bd"/>
</dbReference>
<protein>
    <submittedName>
        <fullName evidence="8">GTP-binding protein</fullName>
    </submittedName>
</protein>
<dbReference type="GO" id="GO:0005737">
    <property type="term" value="C:cytoplasm"/>
    <property type="evidence" value="ECO:0007669"/>
    <property type="project" value="TreeGrafter"/>
</dbReference>
<dbReference type="GO" id="GO:0000166">
    <property type="term" value="F:nucleotide binding"/>
    <property type="evidence" value="ECO:0007669"/>
    <property type="project" value="UniProtKB-KW"/>
</dbReference>
<dbReference type="InterPro" id="IPR036627">
    <property type="entry name" value="CobW-likC_sf"/>
</dbReference>
<comment type="caution">
    <text evidence="8">The sequence shown here is derived from an EMBL/GenBank/DDBJ whole genome shotgun (WGS) entry which is preliminary data.</text>
</comment>
<dbReference type="AlphaFoldDB" id="A0A3D8K197"/>
<keyword evidence="1" id="KW-0547">Nucleotide-binding</keyword>
<evidence type="ECO:0000256" key="5">
    <source>
        <dbReference type="ARBA" id="ARBA00045658"/>
    </source>
</evidence>
<dbReference type="CDD" id="cd03112">
    <property type="entry name" value="CobW-like"/>
    <property type="match status" value="1"/>
</dbReference>
<reference evidence="8 9" key="1">
    <citation type="submission" date="2018-08" db="EMBL/GenBank/DDBJ databases">
        <title>Paraburkholderia sp. DHOM06 isolated from forest soil.</title>
        <authorList>
            <person name="Gao Z.-H."/>
            <person name="Qiu L.-H."/>
        </authorList>
    </citation>
    <scope>NUCLEOTIDE SEQUENCE [LARGE SCALE GENOMIC DNA]</scope>
    <source>
        <strain evidence="8 9">DHOM06</strain>
    </source>
</reference>
<dbReference type="PANTHER" id="PTHR13748">
    <property type="entry name" value="COBW-RELATED"/>
    <property type="match status" value="1"/>
</dbReference>
<accession>A0A3D8K197</accession>
<comment type="function">
    <text evidence="5">Zinc chaperone that directly transfers zinc cofactor to target proteins, thereby activating them. Zinc is transferred from the CXCC motif in the GTPase domain to the zinc binding site in target proteins in a process requiring GTP hydrolysis.</text>
</comment>
<evidence type="ECO:0000256" key="1">
    <source>
        <dbReference type="ARBA" id="ARBA00022741"/>
    </source>
</evidence>
<keyword evidence="3" id="KW-0143">Chaperone</keyword>
<evidence type="ECO:0000256" key="2">
    <source>
        <dbReference type="ARBA" id="ARBA00022801"/>
    </source>
</evidence>
<organism evidence="8 9">
    <name type="scientific">Trinickia dinghuensis</name>
    <dbReference type="NCBI Taxonomy" id="2291023"/>
    <lineage>
        <taxon>Bacteria</taxon>
        <taxon>Pseudomonadati</taxon>
        <taxon>Pseudomonadota</taxon>
        <taxon>Betaproteobacteria</taxon>
        <taxon>Burkholderiales</taxon>
        <taxon>Burkholderiaceae</taxon>
        <taxon>Trinickia</taxon>
    </lineage>
</organism>
<dbReference type="GO" id="GO:0016787">
    <property type="term" value="F:hydrolase activity"/>
    <property type="evidence" value="ECO:0007669"/>
    <property type="project" value="UniProtKB-KW"/>
</dbReference>
<name>A0A3D8K197_9BURK</name>
<keyword evidence="9" id="KW-1185">Reference proteome</keyword>
<dbReference type="EMBL" id="QRGA01000006">
    <property type="protein sequence ID" value="RDU98842.1"/>
    <property type="molecule type" value="Genomic_DNA"/>
</dbReference>
<proteinExistence type="inferred from homology"/>
<dbReference type="SUPFAM" id="SSF52540">
    <property type="entry name" value="P-loop containing nucleoside triphosphate hydrolases"/>
    <property type="match status" value="1"/>
</dbReference>
<gene>
    <name evidence="8" type="ORF">DWV00_11310</name>
</gene>
<dbReference type="Pfam" id="PF07683">
    <property type="entry name" value="CobW_C"/>
    <property type="match status" value="1"/>
</dbReference>
<dbReference type="OrthoDB" id="9808822at2"/>
<dbReference type="PANTHER" id="PTHR13748:SF62">
    <property type="entry name" value="COBW DOMAIN-CONTAINING PROTEIN"/>
    <property type="match status" value="1"/>
</dbReference>
<dbReference type="SUPFAM" id="SSF90002">
    <property type="entry name" value="Hypothetical protein YjiA, C-terminal domain"/>
    <property type="match status" value="1"/>
</dbReference>
<dbReference type="Pfam" id="PF02492">
    <property type="entry name" value="cobW"/>
    <property type="match status" value="1"/>
</dbReference>
<keyword evidence="2" id="KW-0378">Hydrolase</keyword>
<evidence type="ECO:0000313" key="8">
    <source>
        <dbReference type="EMBL" id="RDU98842.1"/>
    </source>
</evidence>
<dbReference type="Gene3D" id="3.40.50.300">
    <property type="entry name" value="P-loop containing nucleotide triphosphate hydrolases"/>
    <property type="match status" value="1"/>
</dbReference>
<feature type="domain" description="CobW C-terminal" evidence="7">
    <location>
        <begin position="234"/>
        <end position="319"/>
    </location>
</feature>
<evidence type="ECO:0000313" key="9">
    <source>
        <dbReference type="Proteomes" id="UP000256838"/>
    </source>
</evidence>
<sequence length="331" mass="35987">MNSTARSGNTCPDARPPIPLVVLGGYLGAGKTTMINALLTHAEAHRITVLVNDFGSINIDATLIRERSDDVIGLENGCVCCSIGGKLVETLLEISARASRPDLLVIEASGVSDPVRIAQIGMLDRAFQLQGIVVAVDAEQIRITLDDAYVGDMARRQIVGATALVLTKSDLIAGQDLNDAYKRVRDIAHTRLVFESHQGTVPRELFFGGARPLPENETAFRLSHSLPSHLPENLRSFTYRSAARFDRKRLKTTLVSLSDRLLRAKGFVCLEDGTYAEIHVVGKRWHLSAHGKRDIADTTIVLIGMFDDDEMQSALDAIESSATLQSSSPSV</sequence>
<evidence type="ECO:0000256" key="6">
    <source>
        <dbReference type="ARBA" id="ARBA00049117"/>
    </source>
</evidence>